<dbReference type="Proteomes" id="UP000275951">
    <property type="component" value="Chromosome"/>
</dbReference>
<dbReference type="SUPFAM" id="SSF53474">
    <property type="entry name" value="alpha/beta-Hydrolases"/>
    <property type="match status" value="1"/>
</dbReference>
<evidence type="ECO:0000313" key="2">
    <source>
        <dbReference type="EMBL" id="AZR07726.1"/>
    </source>
</evidence>
<dbReference type="Gene3D" id="3.40.50.1820">
    <property type="entry name" value="alpha/beta hydrolase"/>
    <property type="match status" value="1"/>
</dbReference>
<name>A0A3Q9GIR9_9ACTO</name>
<evidence type="ECO:0008006" key="4">
    <source>
        <dbReference type="Google" id="ProtNLM"/>
    </source>
</evidence>
<dbReference type="PANTHER" id="PTHR48098:SF1">
    <property type="entry name" value="DIACYLGLYCEROL ACYLTRANSFERASE_MYCOLYLTRANSFERASE AG85A"/>
    <property type="match status" value="1"/>
</dbReference>
<dbReference type="GO" id="GO:0016747">
    <property type="term" value="F:acyltransferase activity, transferring groups other than amino-acyl groups"/>
    <property type="evidence" value="ECO:0007669"/>
    <property type="project" value="TreeGrafter"/>
</dbReference>
<dbReference type="AlphaFoldDB" id="A0A3Q9GIR9"/>
<dbReference type="RefSeq" id="WP_108725970.1">
    <property type="nucleotide sequence ID" value="NZ_CP029001.1"/>
</dbReference>
<dbReference type="InterPro" id="IPR050583">
    <property type="entry name" value="Mycobacterial_A85_antigen"/>
</dbReference>
<dbReference type="PANTHER" id="PTHR48098">
    <property type="entry name" value="ENTEROCHELIN ESTERASE-RELATED"/>
    <property type="match status" value="1"/>
</dbReference>
<dbReference type="EMBL" id="CP033905">
    <property type="protein sequence ID" value="AZR07726.1"/>
    <property type="molecule type" value="Genomic_DNA"/>
</dbReference>
<dbReference type="InterPro" id="IPR029058">
    <property type="entry name" value="AB_hydrolase_fold"/>
</dbReference>
<accession>A0A3Q9GIR9</accession>
<feature type="transmembrane region" description="Helical" evidence="1">
    <location>
        <begin position="42"/>
        <end position="63"/>
    </location>
</feature>
<keyword evidence="1" id="KW-0472">Membrane</keyword>
<protein>
    <recommendedName>
        <fullName evidence="4">Esterase</fullName>
    </recommendedName>
</protein>
<reference evidence="2 3" key="1">
    <citation type="submission" date="2018-11" db="EMBL/GenBank/DDBJ databases">
        <title>Multidrug-resistant genes are associated with an 42-kb island TGI1 carrying a complex class 1 integron in a Trueperella pyogenes.</title>
        <authorList>
            <person name="Dong W."/>
        </authorList>
    </citation>
    <scope>NUCLEOTIDE SEQUENCE [LARGE SCALE GENOMIC DNA]</scope>
    <source>
        <strain evidence="2 3">TP4</strain>
    </source>
</reference>
<dbReference type="Pfam" id="PF00756">
    <property type="entry name" value="Esterase"/>
    <property type="match status" value="1"/>
</dbReference>
<proteinExistence type="predicted"/>
<keyword evidence="1" id="KW-1133">Transmembrane helix</keyword>
<evidence type="ECO:0000313" key="3">
    <source>
        <dbReference type="Proteomes" id="UP000275951"/>
    </source>
</evidence>
<dbReference type="InterPro" id="IPR000801">
    <property type="entry name" value="Esterase-like"/>
</dbReference>
<organism evidence="2 3">
    <name type="scientific">Trueperella pyogenes</name>
    <dbReference type="NCBI Taxonomy" id="1661"/>
    <lineage>
        <taxon>Bacteria</taxon>
        <taxon>Bacillati</taxon>
        <taxon>Actinomycetota</taxon>
        <taxon>Actinomycetes</taxon>
        <taxon>Actinomycetales</taxon>
        <taxon>Actinomycetaceae</taxon>
        <taxon>Trueperella</taxon>
    </lineage>
</organism>
<evidence type="ECO:0000256" key="1">
    <source>
        <dbReference type="SAM" id="Phobius"/>
    </source>
</evidence>
<sequence>MNLLHGWVVSAVVLLSLALTGLGFGLVTRLGNGFLHGTKRVVTILAAQMCMFVAFASVINYQFGFFRNPGEISAFLAGNPGEGKVGVVAPAALPATPTSDPRYALTWKDSSDVGLKATNFLGPESGIKAEMRAWVPRGYPAAGVKYNVILLLPGTPGNASAIAPAIGAPNALQAAIDSGKIPPTILITSDINFAGRVATCADIIGGQKAETWFARDVPKAIQANFNVTTNVDGWTVIGPSMGAYCAARLGILHPEVYGNAVWLHGIDRPLDDSFPITPGVVNSQRLSALIKNVTRQGNLMFVSSTEDSGTTDDAQRVVDAAPDPSKIYHDARTQGGHGWVQWIKEFPDILTWLAKIHPTAHAS</sequence>
<keyword evidence="1" id="KW-0812">Transmembrane</keyword>
<feature type="transmembrane region" description="Helical" evidence="1">
    <location>
        <begin position="6"/>
        <end position="30"/>
    </location>
</feature>
<gene>
    <name evidence="2" type="ORF">EBQ10_10830</name>
</gene>